<reference evidence="10" key="1">
    <citation type="submission" date="2022-11" db="EMBL/GenBank/DDBJ databases">
        <title>Robbsia betulipollinis sp. nov., isolated from pollen of birch (Betula pendula).</title>
        <authorList>
            <person name="Shi H."/>
            <person name="Ambika Manirajan B."/>
            <person name="Ratering S."/>
            <person name="Geissler-Plaum R."/>
            <person name="Schnell S."/>
        </authorList>
    </citation>
    <scope>NUCLEOTIDE SEQUENCE</scope>
    <source>
        <strain evidence="10">Bb-Pol-6</strain>
    </source>
</reference>
<dbReference type="Pfam" id="PF00005">
    <property type="entry name" value="ABC_tran"/>
    <property type="match status" value="2"/>
</dbReference>
<dbReference type="InterPro" id="IPR027417">
    <property type="entry name" value="P-loop_NTPase"/>
</dbReference>
<dbReference type="CDD" id="cd03257">
    <property type="entry name" value="ABC_NikE_OppD_transporters"/>
    <property type="match status" value="2"/>
</dbReference>
<feature type="domain" description="ABC transporter" evidence="9">
    <location>
        <begin position="291"/>
        <end position="539"/>
    </location>
</feature>
<evidence type="ECO:0000313" key="11">
    <source>
        <dbReference type="Proteomes" id="UP001082899"/>
    </source>
</evidence>
<keyword evidence="11" id="KW-1185">Reference proteome</keyword>
<proteinExistence type="inferred from homology"/>
<dbReference type="Pfam" id="PF08352">
    <property type="entry name" value="oligo_HPY"/>
    <property type="match status" value="2"/>
</dbReference>
<evidence type="ECO:0000256" key="6">
    <source>
        <dbReference type="ARBA" id="ARBA00022741"/>
    </source>
</evidence>
<evidence type="ECO:0000256" key="4">
    <source>
        <dbReference type="ARBA" id="ARBA00022475"/>
    </source>
</evidence>
<dbReference type="Gene3D" id="3.40.50.300">
    <property type="entry name" value="P-loop containing nucleotide triphosphate hydrolases"/>
    <property type="match status" value="2"/>
</dbReference>
<evidence type="ECO:0000256" key="1">
    <source>
        <dbReference type="ARBA" id="ARBA00004417"/>
    </source>
</evidence>
<keyword evidence="5" id="KW-0997">Cell inner membrane</keyword>
<name>A0ABT3ZH93_9BURK</name>
<evidence type="ECO:0000256" key="3">
    <source>
        <dbReference type="ARBA" id="ARBA00022448"/>
    </source>
</evidence>
<protein>
    <submittedName>
        <fullName evidence="10">ABC transporter ATP-binding protein</fullName>
    </submittedName>
</protein>
<dbReference type="NCBIfam" id="NF007739">
    <property type="entry name" value="PRK10419.1"/>
    <property type="match status" value="2"/>
</dbReference>
<organism evidence="10 11">
    <name type="scientific">Robbsia betulipollinis</name>
    <dbReference type="NCBI Taxonomy" id="2981849"/>
    <lineage>
        <taxon>Bacteria</taxon>
        <taxon>Pseudomonadati</taxon>
        <taxon>Pseudomonadota</taxon>
        <taxon>Betaproteobacteria</taxon>
        <taxon>Burkholderiales</taxon>
        <taxon>Burkholderiaceae</taxon>
        <taxon>Robbsia</taxon>
    </lineage>
</organism>
<accession>A0ABT3ZH93</accession>
<sequence length="571" mass="60977">MSTTPSTARARAQTAPILEIDGLDIRLPPGADRALAVRGVSLCLRAGETLCIVGESGSGKSMIANAVMGLLPTPRVAPVAGRILFEGVDLLALDEARMRTLRGRRIGMIFQEPMTALNPLMRIGEQIGEVFDAHASGFGADEKRRRIVAALADVGLPEPERLIDSYPFRLSGGQRQRVMIACALLLEPRLLIADEPTTALDVTTQAQILALLRDLQTRRGTAVLFITHDFGVVSAIADQVVVMQAGEVVEAGAARRVLTHPEHAYTRRLIASIPDGVVAERAPGTDPHYVLQVQDLCKTYRTGSGLLSGKARVVHAARDVTFALRRGETLGIVGESGSGKSSVGRCLVGLSDFDSGRILFNGRNLSRGAQSRRLARGKIQMVFQDPYASLNPRQRVGEAVASGPIAQGMPRAQALTQAAELLHLVGLDADAAARFPHEFSGGQRQRIGIARALATEPELLVADEPVSALDVSVQAQVLALFAEVRERFQLAMVFITHDLRVAAGMCDHIAVMQRGTIVEYGRTAQVLAAPRHAYTRKLIAAIPRLLRDPAMDAAADAAADAAPDAADFTGA</sequence>
<dbReference type="PROSITE" id="PS50893">
    <property type="entry name" value="ABC_TRANSPORTER_2"/>
    <property type="match status" value="2"/>
</dbReference>
<dbReference type="InterPro" id="IPR003439">
    <property type="entry name" value="ABC_transporter-like_ATP-bd"/>
</dbReference>
<dbReference type="RefSeq" id="WP_267844850.1">
    <property type="nucleotide sequence ID" value="NZ_JAPMXC010000001.1"/>
</dbReference>
<keyword evidence="3" id="KW-0813">Transport</keyword>
<evidence type="ECO:0000256" key="8">
    <source>
        <dbReference type="ARBA" id="ARBA00023136"/>
    </source>
</evidence>
<evidence type="ECO:0000256" key="2">
    <source>
        <dbReference type="ARBA" id="ARBA00005417"/>
    </source>
</evidence>
<comment type="subcellular location">
    <subcellularLocation>
        <location evidence="1">Cell inner membrane</location>
        <topology evidence="1">Peripheral membrane protein</topology>
    </subcellularLocation>
</comment>
<dbReference type="InterPro" id="IPR017871">
    <property type="entry name" value="ABC_transporter-like_CS"/>
</dbReference>
<evidence type="ECO:0000313" key="10">
    <source>
        <dbReference type="EMBL" id="MCY0385727.1"/>
    </source>
</evidence>
<comment type="caution">
    <text evidence="10">The sequence shown here is derived from an EMBL/GenBank/DDBJ whole genome shotgun (WGS) entry which is preliminary data.</text>
</comment>
<dbReference type="InterPro" id="IPR050388">
    <property type="entry name" value="ABC_Ni/Peptide_Import"/>
</dbReference>
<dbReference type="PANTHER" id="PTHR43297">
    <property type="entry name" value="OLIGOPEPTIDE TRANSPORT ATP-BINDING PROTEIN APPD"/>
    <property type="match status" value="1"/>
</dbReference>
<dbReference type="EMBL" id="JAPMXC010000001">
    <property type="protein sequence ID" value="MCY0385727.1"/>
    <property type="molecule type" value="Genomic_DNA"/>
</dbReference>
<comment type="similarity">
    <text evidence="2">Belongs to the ABC transporter superfamily.</text>
</comment>
<evidence type="ECO:0000256" key="5">
    <source>
        <dbReference type="ARBA" id="ARBA00022519"/>
    </source>
</evidence>
<dbReference type="PANTHER" id="PTHR43297:SF2">
    <property type="entry name" value="DIPEPTIDE TRANSPORT ATP-BINDING PROTEIN DPPD"/>
    <property type="match status" value="1"/>
</dbReference>
<keyword evidence="4" id="KW-1003">Cell membrane</keyword>
<dbReference type="SMART" id="SM00382">
    <property type="entry name" value="AAA"/>
    <property type="match status" value="2"/>
</dbReference>
<dbReference type="InterPro" id="IPR003593">
    <property type="entry name" value="AAA+_ATPase"/>
</dbReference>
<dbReference type="InterPro" id="IPR013563">
    <property type="entry name" value="Oligopep_ABC_C"/>
</dbReference>
<evidence type="ECO:0000256" key="7">
    <source>
        <dbReference type="ARBA" id="ARBA00022840"/>
    </source>
</evidence>
<dbReference type="NCBIfam" id="NF008453">
    <property type="entry name" value="PRK11308.1"/>
    <property type="match status" value="2"/>
</dbReference>
<dbReference type="GO" id="GO:0005524">
    <property type="term" value="F:ATP binding"/>
    <property type="evidence" value="ECO:0007669"/>
    <property type="project" value="UniProtKB-KW"/>
</dbReference>
<dbReference type="PROSITE" id="PS00211">
    <property type="entry name" value="ABC_TRANSPORTER_1"/>
    <property type="match status" value="2"/>
</dbReference>
<dbReference type="SUPFAM" id="SSF52540">
    <property type="entry name" value="P-loop containing nucleoside triphosphate hydrolases"/>
    <property type="match status" value="2"/>
</dbReference>
<dbReference type="Proteomes" id="UP001082899">
    <property type="component" value="Unassembled WGS sequence"/>
</dbReference>
<keyword evidence="8" id="KW-0472">Membrane</keyword>
<keyword evidence="7 10" id="KW-0067">ATP-binding</keyword>
<keyword evidence="6" id="KW-0547">Nucleotide-binding</keyword>
<evidence type="ECO:0000259" key="9">
    <source>
        <dbReference type="PROSITE" id="PS50893"/>
    </source>
</evidence>
<feature type="domain" description="ABC transporter" evidence="9">
    <location>
        <begin position="20"/>
        <end position="270"/>
    </location>
</feature>
<gene>
    <name evidence="10" type="ORF">OVY01_00420</name>
</gene>